<comment type="caution">
    <text evidence="1">The sequence shown here is derived from an EMBL/GenBank/DDBJ whole genome shotgun (WGS) entry which is preliminary data.</text>
</comment>
<proteinExistence type="predicted"/>
<keyword evidence="1" id="KW-0418">Kinase</keyword>
<keyword evidence="1" id="KW-0808">Transferase</keyword>
<dbReference type="EMBL" id="CALSDN010000008">
    <property type="protein sequence ID" value="CAH6722266.1"/>
    <property type="molecule type" value="Genomic_DNA"/>
</dbReference>
<protein>
    <submittedName>
        <fullName evidence="1">SNF1-activating kinase 1</fullName>
    </submittedName>
</protein>
<evidence type="ECO:0000313" key="1">
    <source>
        <dbReference type="EMBL" id="CAH6722266.1"/>
    </source>
</evidence>
<evidence type="ECO:0000313" key="2">
    <source>
        <dbReference type="Proteomes" id="UP001152531"/>
    </source>
</evidence>
<keyword evidence="2" id="KW-1185">Reference proteome</keyword>
<name>A0ACA9YB17_9ASCO</name>
<dbReference type="Proteomes" id="UP001152531">
    <property type="component" value="Unassembled WGS sequence"/>
</dbReference>
<reference evidence="1" key="1">
    <citation type="submission" date="2022-06" db="EMBL/GenBank/DDBJ databases">
        <authorList>
            <person name="Legras J.-L."/>
            <person name="Devillers H."/>
            <person name="Grondin C."/>
        </authorList>
    </citation>
    <scope>NUCLEOTIDE SEQUENCE</scope>
    <source>
        <strain evidence="1">CLIB 1444</strain>
    </source>
</reference>
<accession>A0ACA9YB17</accession>
<organism evidence="1 2">
    <name type="scientific">[Candida] jaroonii</name>
    <dbReference type="NCBI Taxonomy" id="467808"/>
    <lineage>
        <taxon>Eukaryota</taxon>
        <taxon>Fungi</taxon>
        <taxon>Dikarya</taxon>
        <taxon>Ascomycota</taxon>
        <taxon>Saccharomycotina</taxon>
        <taxon>Pichiomycetes</taxon>
        <taxon>Debaryomycetaceae</taxon>
        <taxon>Yamadazyma</taxon>
    </lineage>
</organism>
<sequence length="1252" mass="138465">MSAASNHSISSRQNSLRVHKAGIATTEVSRNDTITPTLSNVDPQSPSSTSVEEKDKDLRHDVLGKVTGLLQKSLLSSRDIMSTGSDYEVDNASIPESNSYSYHSPGHTKKVNHKVSDSTLKLNSNTKSMRSLPLSRTASPVKETKRVFLEYDPITRRKVLNTYEILGEIGRGEHGKVKLAKDLVNKDLVAIKIVNRKNKKERPKLRFSEKKDSGESEYELKIKREIAIMKKCNHKHIVQLREVLDDSNTHKIYLVLEYLEKGEVKWKKSTRKFHDVDSGSSPGNSELIPCRGTHHNEEEDLLSDNFAPNLTFKQARKIFRDVLLGLEYLHLQGIVHRDIKPANLLVSSDNVVKISDFGVSFASSLNEADEGLVNELELAKTAGTPAFFAPELCQTNFSSSPATSRRSSKNGTIMSSQRKTSSASSLEILKSELTLTKMLPKIDHKIDIWALGVTFYCLLFGKLPFYAESEYDLFQVIVNQPLEFPKNKDSFQSPTNISETEFDLAKDLLSKLLDKNSRTRIDIKEIKDHPFVLMDLENDFDSLNELLYLNYPDDNINNSNNFFTNLDKQITREDIDNAVVGIGTRIKKSIVRAITSGAKDHDIRKKFFTQMETSSSMNSSSDESVSNNFRSNINVDHSVIFSEAYTNFNSPVQSPLMSENPSQYTENSSGIGTHSGLNSVLNGFSSDINHSGLNLNQSNYTSHPLLSSQPSTPRGSYTLAGIKEGKIANPILQEVIESTTSSSSRRGSITGANEIETKRNVGGDLYLKNQSVVETFKGIQEMDERRRKSSALSGVSILSSNPTNKNSLGSQPSLSHETSPVQPVNIPGSSINKTSTKIKVGPISDELRRPSSVMSLPLTESFASLDSINDEYLSLKYKEYSTKKKSGGETIKSNPTHTIQGNGKANANTTSISEKFQNFNLNDSMNSKGISFNFTKKNNETDDDIAPNTVINKNGRKDPVLRLGSDSSCSSFSSSSRSSSGNFQDTFKPLTDSRLPKSSINRISSDSGQDSRDSSDSESDEDGNLTLAFTSRVNARPKFLTLDQRAKSHESSLPNLGKVVPSPVVVSQVEDDEVLEDIPAGLMEIVPNQSMSIARPPILSNNSSSALKPGIAPKIPTGPTDSTYTPMASSPSVSSNDSNKTITQAPIPTIPVMKFEKLIEQRRPSPLAKNAPASPYATTNSHRIQVQPVSSERHSTFNNHYKKEPISFPFPNAIHNETDRETSNKTFNKQERPHQYRSNSITIGLLQHEPDV</sequence>
<gene>
    <name evidence="1" type="ORF">CLIB1444_08S05578</name>
</gene>